<gene>
    <name evidence="1" type="ORF">FHX44_114786</name>
</gene>
<comment type="caution">
    <text evidence="1">The sequence shown here is derived from an EMBL/GenBank/DDBJ whole genome shotgun (WGS) entry which is preliminary data.</text>
</comment>
<keyword evidence="2" id="KW-1185">Reference proteome</keyword>
<name>A0A561SVH6_9PSEU</name>
<dbReference type="Proteomes" id="UP000321261">
    <property type="component" value="Unassembled WGS sequence"/>
</dbReference>
<organism evidence="1 2">
    <name type="scientific">Pseudonocardia hierapolitana</name>
    <dbReference type="NCBI Taxonomy" id="1128676"/>
    <lineage>
        <taxon>Bacteria</taxon>
        <taxon>Bacillati</taxon>
        <taxon>Actinomycetota</taxon>
        <taxon>Actinomycetes</taxon>
        <taxon>Pseudonocardiales</taxon>
        <taxon>Pseudonocardiaceae</taxon>
        <taxon>Pseudonocardia</taxon>
    </lineage>
</organism>
<proteinExistence type="predicted"/>
<dbReference type="EMBL" id="VIWU01000001">
    <property type="protein sequence ID" value="TWF78862.1"/>
    <property type="molecule type" value="Genomic_DNA"/>
</dbReference>
<evidence type="ECO:0000313" key="2">
    <source>
        <dbReference type="Proteomes" id="UP000321261"/>
    </source>
</evidence>
<evidence type="ECO:0000313" key="1">
    <source>
        <dbReference type="EMBL" id="TWF78862.1"/>
    </source>
</evidence>
<dbReference type="AlphaFoldDB" id="A0A561SVH6"/>
<reference evidence="1 2" key="1">
    <citation type="submission" date="2019-06" db="EMBL/GenBank/DDBJ databases">
        <title>Sequencing the genomes of 1000 actinobacteria strains.</title>
        <authorList>
            <person name="Klenk H.-P."/>
        </authorList>
    </citation>
    <scope>NUCLEOTIDE SEQUENCE [LARGE SCALE GENOMIC DNA]</scope>
    <source>
        <strain evidence="1 2">DSM 45671</strain>
    </source>
</reference>
<accession>A0A561SVH6</accession>
<protein>
    <submittedName>
        <fullName evidence="1">Uncharacterized protein</fullName>
    </submittedName>
</protein>
<sequence>MDGHVDAMGLRRATSTYGVDLIMQSRRGGIEFGIARPGMARK</sequence>